<protein>
    <submittedName>
        <fullName evidence="1">Uncharacterized protein</fullName>
    </submittedName>
</protein>
<accession>A0ACB6UZK8</accession>
<proteinExistence type="predicted"/>
<dbReference type="EMBL" id="QVQA01000227">
    <property type="protein sequence ID" value="KAF5093512.1"/>
    <property type="molecule type" value="Genomic_DNA"/>
</dbReference>
<organism evidence="1 2">
    <name type="scientific">Geotrichum galactomycetum</name>
    <dbReference type="NCBI Taxonomy" id="27317"/>
    <lineage>
        <taxon>Eukaryota</taxon>
        <taxon>Fungi</taxon>
        <taxon>Dikarya</taxon>
        <taxon>Ascomycota</taxon>
        <taxon>Saccharomycotina</taxon>
        <taxon>Dipodascomycetes</taxon>
        <taxon>Dipodascales</taxon>
        <taxon>Dipodascaceae</taxon>
        <taxon>Geotrichum</taxon>
    </lineage>
</organism>
<dbReference type="Proteomes" id="UP000744676">
    <property type="component" value="Unassembled WGS sequence"/>
</dbReference>
<name>A0ACB6UZK8_9ASCO</name>
<evidence type="ECO:0000313" key="2">
    <source>
        <dbReference type="Proteomes" id="UP000744676"/>
    </source>
</evidence>
<keyword evidence="2" id="KW-1185">Reference proteome</keyword>
<sequence>MLKSPTLLLTHTPARPLRLIRTTVFSAFVARAFHSSRAHAEALKIAFCGSDGFSTESFKALLAYQQAHPDRVGAVDLITRQPKPKGRGRVTIERTAIQQYTEADAARAAAVTCFTPESDAEFAELQQQRAYDLVIAVSYGRLIPEAFLASLRYGGLNVHPSLLPRYRGAAPLHAALLNRDAYTGVSVQTLHPTKFDHGIVLFQTPEIPLDTKAETLQSLTAKLAPLGAEGLIQVLDQEYYKNPTDHTVDTTKYKKSYTKKVTTESRKVNLATDSVQTVLAKYRVFGSVYLLHEFVIRNKKKRSEEMVNRRVQLEDSLEDVTTAFSAQHPDLVRTMAIGEYYLDTTDKANSHLILKLTDGFVAAKSIKMETYSACDAQQLSLSLKKRGIVKQLFI</sequence>
<comment type="caution">
    <text evidence="1">The sequence shown here is derived from an EMBL/GenBank/DDBJ whole genome shotgun (WGS) entry which is preliminary data.</text>
</comment>
<gene>
    <name evidence="1" type="ORF">D0Z00_004028</name>
</gene>
<evidence type="ECO:0000313" key="1">
    <source>
        <dbReference type="EMBL" id="KAF5093512.1"/>
    </source>
</evidence>
<reference evidence="1 2" key="1">
    <citation type="journal article" date="2020" name="Front. Microbiol.">
        <title>Phenotypic and Genetic Characterization of the Cheese Ripening Yeast Geotrichum candidum.</title>
        <authorList>
            <person name="Perkins V."/>
            <person name="Vignola S."/>
            <person name="Lessard M.H."/>
            <person name="Plante P.L."/>
            <person name="Corbeil J."/>
            <person name="Dugat-Bony E."/>
            <person name="Frenette M."/>
            <person name="Labrie S."/>
        </authorList>
    </citation>
    <scope>NUCLEOTIDE SEQUENCE [LARGE SCALE GENOMIC DNA]</scope>
    <source>
        <strain evidence="1 2">LMA-1147</strain>
    </source>
</reference>